<proteinExistence type="predicted"/>
<name>A0AAU9LLE1_9ASTR</name>
<dbReference type="EMBL" id="CAKMRJ010000001">
    <property type="protein sequence ID" value="CAH1415285.1"/>
    <property type="molecule type" value="Genomic_DNA"/>
</dbReference>
<gene>
    <name evidence="1" type="ORF">LVIROSA_LOCUS3142</name>
</gene>
<dbReference type="Proteomes" id="UP001157418">
    <property type="component" value="Unassembled WGS sequence"/>
</dbReference>
<evidence type="ECO:0000313" key="1">
    <source>
        <dbReference type="EMBL" id="CAH1415285.1"/>
    </source>
</evidence>
<sequence length="67" mass="6986">MDSNEPNDTSFFGYKTGGSGSLPKLASSSLQDANITPIKMLDAKLLSKISTLAIIAHSSCITVSVVL</sequence>
<accession>A0AAU9LLE1</accession>
<dbReference type="AlphaFoldDB" id="A0AAU9LLE1"/>
<keyword evidence="2" id="KW-1185">Reference proteome</keyword>
<organism evidence="1 2">
    <name type="scientific">Lactuca virosa</name>
    <dbReference type="NCBI Taxonomy" id="75947"/>
    <lineage>
        <taxon>Eukaryota</taxon>
        <taxon>Viridiplantae</taxon>
        <taxon>Streptophyta</taxon>
        <taxon>Embryophyta</taxon>
        <taxon>Tracheophyta</taxon>
        <taxon>Spermatophyta</taxon>
        <taxon>Magnoliopsida</taxon>
        <taxon>eudicotyledons</taxon>
        <taxon>Gunneridae</taxon>
        <taxon>Pentapetalae</taxon>
        <taxon>asterids</taxon>
        <taxon>campanulids</taxon>
        <taxon>Asterales</taxon>
        <taxon>Asteraceae</taxon>
        <taxon>Cichorioideae</taxon>
        <taxon>Cichorieae</taxon>
        <taxon>Lactucinae</taxon>
        <taxon>Lactuca</taxon>
    </lineage>
</organism>
<comment type="caution">
    <text evidence="1">The sequence shown here is derived from an EMBL/GenBank/DDBJ whole genome shotgun (WGS) entry which is preliminary data.</text>
</comment>
<evidence type="ECO:0000313" key="2">
    <source>
        <dbReference type="Proteomes" id="UP001157418"/>
    </source>
</evidence>
<reference evidence="1 2" key="1">
    <citation type="submission" date="2022-01" db="EMBL/GenBank/DDBJ databases">
        <authorList>
            <person name="Xiong W."/>
            <person name="Schranz E."/>
        </authorList>
    </citation>
    <scope>NUCLEOTIDE SEQUENCE [LARGE SCALE GENOMIC DNA]</scope>
</reference>
<protein>
    <submittedName>
        <fullName evidence="1">Uncharacterized protein</fullName>
    </submittedName>
</protein>